<evidence type="ECO:0000256" key="5">
    <source>
        <dbReference type="ARBA" id="ARBA00023157"/>
    </source>
</evidence>
<dbReference type="SUPFAM" id="SSF51971">
    <property type="entry name" value="Nucleotide-binding domain"/>
    <property type="match status" value="1"/>
</dbReference>
<dbReference type="SUPFAM" id="SSF50022">
    <property type="entry name" value="ISP domain"/>
    <property type="match status" value="1"/>
</dbReference>
<dbReference type="CDD" id="cd03477">
    <property type="entry name" value="Rieske_YhfW_C"/>
    <property type="match status" value="1"/>
</dbReference>
<keyword evidence="5" id="KW-1015">Disulfide bond</keyword>
<proteinExistence type="predicted"/>
<feature type="domain" description="Rieske" evidence="6">
    <location>
        <begin position="421"/>
        <end position="509"/>
    </location>
</feature>
<evidence type="ECO:0000313" key="7">
    <source>
        <dbReference type="EMBL" id="MCQ4042669.1"/>
    </source>
</evidence>
<evidence type="ECO:0000256" key="4">
    <source>
        <dbReference type="ARBA" id="ARBA00023014"/>
    </source>
</evidence>
<dbReference type="Gene3D" id="2.102.10.10">
    <property type="entry name" value="Rieske [2Fe-2S] iron-sulphur domain"/>
    <property type="match status" value="1"/>
</dbReference>
<evidence type="ECO:0000256" key="3">
    <source>
        <dbReference type="ARBA" id="ARBA00023004"/>
    </source>
</evidence>
<dbReference type="PROSITE" id="PS51296">
    <property type="entry name" value="RIESKE"/>
    <property type="match status" value="1"/>
</dbReference>
<dbReference type="Gene3D" id="3.50.50.60">
    <property type="entry name" value="FAD/NAD(P)-binding domain"/>
    <property type="match status" value="1"/>
</dbReference>
<dbReference type="InterPro" id="IPR006076">
    <property type="entry name" value="FAD-dep_OxRdtase"/>
</dbReference>
<evidence type="ECO:0000259" key="6">
    <source>
        <dbReference type="PROSITE" id="PS51296"/>
    </source>
</evidence>
<keyword evidence="4" id="KW-0411">Iron-sulfur</keyword>
<keyword evidence="2" id="KW-0479">Metal-binding</keyword>
<reference evidence="7 8" key="1">
    <citation type="submission" date="2022-06" db="EMBL/GenBank/DDBJ databases">
        <title>Draft genome sequence of type strain Streptomyces rubrisoli DSM 42083.</title>
        <authorList>
            <person name="Duangmal K."/>
            <person name="Klaysubun C."/>
        </authorList>
    </citation>
    <scope>NUCLEOTIDE SEQUENCE [LARGE SCALE GENOMIC DNA]</scope>
    <source>
        <strain evidence="7 8">DSM 42083</strain>
    </source>
</reference>
<comment type="caution">
    <text evidence="7">The sequence shown here is derived from an EMBL/GenBank/DDBJ whole genome shotgun (WGS) entry which is preliminary data.</text>
</comment>
<dbReference type="Pfam" id="PF00355">
    <property type="entry name" value="Rieske"/>
    <property type="match status" value="1"/>
</dbReference>
<dbReference type="EMBL" id="JANFNH010000008">
    <property type="protein sequence ID" value="MCQ4042669.1"/>
    <property type="molecule type" value="Genomic_DNA"/>
</dbReference>
<dbReference type="InterPro" id="IPR005805">
    <property type="entry name" value="Rieske_Fe-S_prot_C"/>
</dbReference>
<dbReference type="PANTHER" id="PTHR13847:SF274">
    <property type="entry name" value="RIESKE 2FE-2S IRON-SULFUR PROTEIN YHFW-RELATED"/>
    <property type="match status" value="1"/>
</dbReference>
<dbReference type="Pfam" id="PF01266">
    <property type="entry name" value="DAO"/>
    <property type="match status" value="1"/>
</dbReference>
<evidence type="ECO:0000256" key="2">
    <source>
        <dbReference type="ARBA" id="ARBA00022723"/>
    </source>
</evidence>
<sequence length="509" mass="55073">MVTLPGESVSYWMESAAPTSYPRLDCDVAADVAVIGGGMAGLCTAWELARTGRSVVVLDAARIAAGVSGHTTAKLTAQHGLIYAHLRSTFGAEAARLYARSQTEAMEHVVATAAELGADCEIERRPAYTYAADARQDGEIRAEVDAAREAGLDACLVTDTGLPFRTGSAIRVADQVQFHPRRFLLALAEDLTRRGGRVYENSRVRRLREGRTNKVTTETGATATAESVVIATHYPAFDRSLAFSRLRPLRELVIAGPLDDKHAPPGMYITPHEGTRSVRSAPYGDGRRLLIVTGEKYTPGEPKVAQRFDRLISWAREHFPVREITHHWATQDNWPTDRVPHVGLFHLATQNVYVATGFGGWGLSGGAMAGRTLADMIDGREVAWAGLYDPRRVHPIAEAGAFVKANLATARHFVADRLRPVEHDALAVIPPGGGAVVRWKGQQCAVYRDEEGAVHAVSAVCSHLGCVVAFNDVERSWDCPCHGSRFDVGGGVLHGPASAPLSPRDVREE</sequence>
<keyword evidence="1" id="KW-0001">2Fe-2S</keyword>
<keyword evidence="8" id="KW-1185">Reference proteome</keyword>
<dbReference type="InterPro" id="IPR017941">
    <property type="entry name" value="Rieske_2Fe-2S"/>
</dbReference>
<evidence type="ECO:0000313" key="8">
    <source>
        <dbReference type="Proteomes" id="UP001206206"/>
    </source>
</evidence>
<protein>
    <submittedName>
        <fullName evidence="7">FAD-dependent oxidoreductase</fullName>
    </submittedName>
</protein>
<dbReference type="PRINTS" id="PR00162">
    <property type="entry name" value="RIESKE"/>
</dbReference>
<dbReference type="InterPro" id="IPR036922">
    <property type="entry name" value="Rieske_2Fe-2S_sf"/>
</dbReference>
<accession>A0ABT1PBD1</accession>
<organism evidence="7 8">
    <name type="scientific">Streptantibioticus rubrisoli</name>
    <dbReference type="NCBI Taxonomy" id="1387313"/>
    <lineage>
        <taxon>Bacteria</taxon>
        <taxon>Bacillati</taxon>
        <taxon>Actinomycetota</taxon>
        <taxon>Actinomycetes</taxon>
        <taxon>Kitasatosporales</taxon>
        <taxon>Streptomycetaceae</taxon>
        <taxon>Streptantibioticus</taxon>
    </lineage>
</organism>
<dbReference type="InterPro" id="IPR036188">
    <property type="entry name" value="FAD/NAD-bd_sf"/>
</dbReference>
<dbReference type="PANTHER" id="PTHR13847">
    <property type="entry name" value="SARCOSINE DEHYDROGENASE-RELATED"/>
    <property type="match status" value="1"/>
</dbReference>
<dbReference type="RefSeq" id="WP_255927044.1">
    <property type="nucleotide sequence ID" value="NZ_JANFNH010000008.1"/>
</dbReference>
<gene>
    <name evidence="7" type="ORF">NON19_11645</name>
</gene>
<name>A0ABT1PBD1_9ACTN</name>
<dbReference type="Proteomes" id="UP001206206">
    <property type="component" value="Unassembled WGS sequence"/>
</dbReference>
<keyword evidence="3" id="KW-0408">Iron</keyword>
<dbReference type="Gene3D" id="3.30.9.10">
    <property type="entry name" value="D-Amino Acid Oxidase, subunit A, domain 2"/>
    <property type="match status" value="1"/>
</dbReference>
<dbReference type="InterPro" id="IPR038010">
    <property type="entry name" value="YhfW_C"/>
</dbReference>
<evidence type="ECO:0000256" key="1">
    <source>
        <dbReference type="ARBA" id="ARBA00022714"/>
    </source>
</evidence>